<keyword evidence="6" id="KW-1185">Reference proteome</keyword>
<dbReference type="Pfam" id="PF12833">
    <property type="entry name" value="HTH_18"/>
    <property type="match status" value="1"/>
</dbReference>
<reference evidence="5 6" key="1">
    <citation type="submission" date="2020-02" db="EMBL/GenBank/DDBJ databases">
        <authorList>
            <person name="Zhang X.-Y."/>
        </authorList>
    </citation>
    <scope>NUCLEOTIDE SEQUENCE [LARGE SCALE GENOMIC DNA]</scope>
    <source>
        <strain evidence="5 6">C33</strain>
    </source>
</reference>
<accession>A0A845V0Y5</accession>
<evidence type="ECO:0000313" key="6">
    <source>
        <dbReference type="Proteomes" id="UP000484885"/>
    </source>
</evidence>
<dbReference type="InterPro" id="IPR032687">
    <property type="entry name" value="AraC-type_N"/>
</dbReference>
<dbReference type="Gene3D" id="1.10.10.60">
    <property type="entry name" value="Homeodomain-like"/>
    <property type="match status" value="1"/>
</dbReference>
<dbReference type="SUPFAM" id="SSF46689">
    <property type="entry name" value="Homeodomain-like"/>
    <property type="match status" value="1"/>
</dbReference>
<evidence type="ECO:0000313" key="5">
    <source>
        <dbReference type="EMBL" id="NDY96394.1"/>
    </source>
</evidence>
<feature type="domain" description="HTH araC/xylS-type" evidence="4">
    <location>
        <begin position="245"/>
        <end position="342"/>
    </location>
</feature>
<dbReference type="Proteomes" id="UP000484885">
    <property type="component" value="Unassembled WGS sequence"/>
</dbReference>
<organism evidence="5 6">
    <name type="scientific">Wenzhouxiangella limi</name>
    <dbReference type="NCBI Taxonomy" id="2707351"/>
    <lineage>
        <taxon>Bacteria</taxon>
        <taxon>Pseudomonadati</taxon>
        <taxon>Pseudomonadota</taxon>
        <taxon>Gammaproteobacteria</taxon>
        <taxon>Chromatiales</taxon>
        <taxon>Wenzhouxiangellaceae</taxon>
        <taxon>Wenzhouxiangella</taxon>
    </lineage>
</organism>
<dbReference type="InterPro" id="IPR018060">
    <property type="entry name" value="HTH_AraC"/>
</dbReference>
<evidence type="ECO:0000256" key="2">
    <source>
        <dbReference type="ARBA" id="ARBA00023125"/>
    </source>
</evidence>
<evidence type="ECO:0000256" key="1">
    <source>
        <dbReference type="ARBA" id="ARBA00023015"/>
    </source>
</evidence>
<name>A0A845V0Y5_9GAMM</name>
<dbReference type="RefSeq" id="WP_164211793.1">
    <property type="nucleotide sequence ID" value="NZ_JAAGSC010000042.1"/>
</dbReference>
<gene>
    <name evidence="5" type="ORF">G3I74_11700</name>
</gene>
<dbReference type="PANTHER" id="PTHR47894:SF4">
    <property type="entry name" value="HTH-TYPE TRANSCRIPTIONAL REGULATOR GADX"/>
    <property type="match status" value="1"/>
</dbReference>
<protein>
    <submittedName>
        <fullName evidence="5">AraC family transcriptional regulator</fullName>
    </submittedName>
</protein>
<keyword evidence="3" id="KW-0804">Transcription</keyword>
<proteinExistence type="predicted"/>
<dbReference type="AlphaFoldDB" id="A0A845V0Y5"/>
<dbReference type="InterPro" id="IPR009057">
    <property type="entry name" value="Homeodomain-like_sf"/>
</dbReference>
<evidence type="ECO:0000259" key="4">
    <source>
        <dbReference type="PROSITE" id="PS01124"/>
    </source>
</evidence>
<keyword evidence="2" id="KW-0238">DNA-binding</keyword>
<evidence type="ECO:0000256" key="3">
    <source>
        <dbReference type="ARBA" id="ARBA00023163"/>
    </source>
</evidence>
<dbReference type="GO" id="GO:0003700">
    <property type="term" value="F:DNA-binding transcription factor activity"/>
    <property type="evidence" value="ECO:0007669"/>
    <property type="project" value="InterPro"/>
</dbReference>
<dbReference type="Pfam" id="PF12625">
    <property type="entry name" value="Arabinose_bd"/>
    <property type="match status" value="1"/>
</dbReference>
<dbReference type="GO" id="GO:0005829">
    <property type="term" value="C:cytosol"/>
    <property type="evidence" value="ECO:0007669"/>
    <property type="project" value="TreeGrafter"/>
</dbReference>
<sequence>MSGHFSPFFAQPGDFEGLPGLYLAHFLDALPIDADRRRALLAEANMAPEALSGSRRVALSRVLELIEAIDRQARPGWHIRPALDMEAAHHGPLGVAVISAPTVADALATLTRFEAVRAPFVHLQPMSADKTWRARIISTTATEGPWPVLMEINLLALAGLIRRLLGAGANRLRLRMPRCYRPWKRQLLEVLPQQIEIAGADYCLAVPGEMLQQACPLADARLHEDAVARCQSLMAERFDCGPLEAEIRRRLLADIAHPPTQVDMARALGLSSRSLHRRLGERGRSYRGLLGEVRAGVAAHRLRYSRDPVSSIAADLGYQDTANFGRACRRWFGCSPGRLRRGPD</sequence>
<keyword evidence="1" id="KW-0805">Transcription regulation</keyword>
<dbReference type="SMART" id="SM00342">
    <property type="entry name" value="HTH_ARAC"/>
    <property type="match status" value="1"/>
</dbReference>
<dbReference type="GO" id="GO:0000976">
    <property type="term" value="F:transcription cis-regulatory region binding"/>
    <property type="evidence" value="ECO:0007669"/>
    <property type="project" value="TreeGrafter"/>
</dbReference>
<dbReference type="EMBL" id="JAAGSC010000042">
    <property type="protein sequence ID" value="NDY96394.1"/>
    <property type="molecule type" value="Genomic_DNA"/>
</dbReference>
<dbReference type="PANTHER" id="PTHR47894">
    <property type="entry name" value="HTH-TYPE TRANSCRIPTIONAL REGULATOR GADX"/>
    <property type="match status" value="1"/>
</dbReference>
<comment type="caution">
    <text evidence="5">The sequence shown here is derived from an EMBL/GenBank/DDBJ whole genome shotgun (WGS) entry which is preliminary data.</text>
</comment>
<dbReference type="PROSITE" id="PS01124">
    <property type="entry name" value="HTH_ARAC_FAMILY_2"/>
    <property type="match status" value="1"/>
</dbReference>